<dbReference type="Proteomes" id="UP001232493">
    <property type="component" value="Chromosome"/>
</dbReference>
<feature type="transmembrane region" description="Helical" evidence="1">
    <location>
        <begin position="57"/>
        <end position="80"/>
    </location>
</feature>
<name>A0ABY8PNH7_9BACT</name>
<keyword evidence="3" id="KW-1185">Reference proteome</keyword>
<feature type="transmembrane region" description="Helical" evidence="1">
    <location>
        <begin position="92"/>
        <end position="112"/>
    </location>
</feature>
<organism evidence="2 3">
    <name type="scientific">Marinitoga aeolica</name>
    <dbReference type="NCBI Taxonomy" id="2809031"/>
    <lineage>
        <taxon>Bacteria</taxon>
        <taxon>Thermotogati</taxon>
        <taxon>Thermotogota</taxon>
        <taxon>Thermotogae</taxon>
        <taxon>Petrotogales</taxon>
        <taxon>Petrotogaceae</taxon>
        <taxon>Marinitoga</taxon>
    </lineage>
</organism>
<accession>A0ABY8PNH7</accession>
<keyword evidence="1" id="KW-0472">Membrane</keyword>
<feature type="transmembrane region" description="Helical" evidence="1">
    <location>
        <begin position="172"/>
        <end position="194"/>
    </location>
</feature>
<dbReference type="RefSeq" id="WP_280997591.1">
    <property type="nucleotide sequence ID" value="NZ_CP069362.1"/>
</dbReference>
<keyword evidence="1" id="KW-0812">Transmembrane</keyword>
<protein>
    <submittedName>
        <fullName evidence="2">Uncharacterized protein</fullName>
    </submittedName>
</protein>
<feature type="transmembrane region" description="Helical" evidence="1">
    <location>
        <begin position="132"/>
        <end position="151"/>
    </location>
</feature>
<evidence type="ECO:0000256" key="1">
    <source>
        <dbReference type="SAM" id="Phobius"/>
    </source>
</evidence>
<sequence>MATLKIHNEKKKKIEKKHHLSEKVNPVRIYNKPEYEKQQEIAGKFSSGNAGIGWLKIVFSSFNFLISLILTLMVGIVYFQKPLIQSMLGNQFTLDVVNIILLGILYLSYSIFEQFNAIYYLKGNLRATRITAFVKFLISMIMIFAILYLIFKHGIQWFGASLFGNTSLGKNQVFYIPSIVYLTYSVFLSLLSYYDILK</sequence>
<gene>
    <name evidence="2" type="ORF">JRV97_07215</name>
</gene>
<evidence type="ECO:0000313" key="2">
    <source>
        <dbReference type="EMBL" id="WGS64165.1"/>
    </source>
</evidence>
<evidence type="ECO:0000313" key="3">
    <source>
        <dbReference type="Proteomes" id="UP001232493"/>
    </source>
</evidence>
<keyword evidence="1" id="KW-1133">Transmembrane helix</keyword>
<dbReference type="EMBL" id="CP069362">
    <property type="protein sequence ID" value="WGS64165.1"/>
    <property type="molecule type" value="Genomic_DNA"/>
</dbReference>
<proteinExistence type="predicted"/>
<reference evidence="2 3" key="1">
    <citation type="submission" date="2021-02" db="EMBL/GenBank/DDBJ databases">
        <title>Characterization of Marinitoga sp. nov. str. BP5-C20A.</title>
        <authorList>
            <person name="Erauso G."/>
            <person name="Postec A."/>
        </authorList>
    </citation>
    <scope>NUCLEOTIDE SEQUENCE [LARGE SCALE GENOMIC DNA]</scope>
    <source>
        <strain evidence="2 3">BP5-C20A</strain>
    </source>
</reference>